<feature type="domain" description="DUF4124" evidence="2">
    <location>
        <begin position="16"/>
        <end position="64"/>
    </location>
</feature>
<dbReference type="EMBL" id="QXJC01000003">
    <property type="protein sequence ID" value="RID98771.1"/>
    <property type="molecule type" value="Genomic_DNA"/>
</dbReference>
<dbReference type="AlphaFoldDB" id="A0A398CAS5"/>
<organism evidence="3 4">
    <name type="scientific">Simplicispira hankyongi</name>
    <dbReference type="NCBI Taxonomy" id="2315688"/>
    <lineage>
        <taxon>Bacteria</taxon>
        <taxon>Pseudomonadati</taxon>
        <taxon>Pseudomonadota</taxon>
        <taxon>Betaproteobacteria</taxon>
        <taxon>Burkholderiales</taxon>
        <taxon>Comamonadaceae</taxon>
        <taxon>Simplicispira</taxon>
    </lineage>
</organism>
<feature type="compositionally biased region" description="Basic and acidic residues" evidence="1">
    <location>
        <begin position="89"/>
        <end position="99"/>
    </location>
</feature>
<proteinExistence type="predicted"/>
<evidence type="ECO:0000256" key="1">
    <source>
        <dbReference type="SAM" id="MobiDB-lite"/>
    </source>
</evidence>
<evidence type="ECO:0000313" key="3">
    <source>
        <dbReference type="EMBL" id="RID98771.1"/>
    </source>
</evidence>
<keyword evidence="4" id="KW-1185">Reference proteome</keyword>
<feature type="region of interest" description="Disordered" evidence="1">
    <location>
        <begin position="34"/>
        <end position="110"/>
    </location>
</feature>
<dbReference type="OrthoDB" id="8796902at2"/>
<comment type="caution">
    <text evidence="3">The sequence shown here is derived from an EMBL/GenBank/DDBJ whole genome shotgun (WGS) entry which is preliminary data.</text>
</comment>
<accession>A0A398CAS5</accession>
<feature type="compositionally biased region" description="Basic and acidic residues" evidence="1">
    <location>
        <begin position="49"/>
        <end position="77"/>
    </location>
</feature>
<reference evidence="3 4" key="1">
    <citation type="submission" date="2018-09" db="EMBL/GenBank/DDBJ databases">
        <title>Draft genome of Simplicispira sp. NY-02.</title>
        <authorList>
            <person name="Im W.T."/>
        </authorList>
    </citation>
    <scope>NUCLEOTIDE SEQUENCE [LARGE SCALE GENOMIC DNA]</scope>
    <source>
        <strain evidence="3 4">NY-02</strain>
    </source>
</reference>
<evidence type="ECO:0000313" key="4">
    <source>
        <dbReference type="Proteomes" id="UP000266302"/>
    </source>
</evidence>
<dbReference type="Pfam" id="PF13511">
    <property type="entry name" value="DUF4124"/>
    <property type="match status" value="1"/>
</dbReference>
<gene>
    <name evidence="3" type="ORF">D3F03_07305</name>
</gene>
<feature type="compositionally biased region" description="Pro residues" evidence="1">
    <location>
        <begin position="176"/>
        <end position="187"/>
    </location>
</feature>
<sequence length="223" mass="24117">MASVFWVALGVLSPFEAASAQVLRCTDARTGKVTYTDSACDSGTQSREVQPRKSPEELAQERAQGEEAAQRMRERLAAEAAATQQREAQQAREEREARRAQRGTSAADYANSAACANARRALDAVAASVAGSAEDQSARLDTAQRQMELSCLGPEGYARAEAARANRPQVVVVQPPAWPVHPRPPHQPNRADRPYIKGCTSFTCTDSNGKRYPRTGPGSFDGR</sequence>
<evidence type="ECO:0000259" key="2">
    <source>
        <dbReference type="Pfam" id="PF13511"/>
    </source>
</evidence>
<feature type="compositionally biased region" description="Polar residues" evidence="1">
    <location>
        <begin position="34"/>
        <end position="48"/>
    </location>
</feature>
<feature type="region of interest" description="Disordered" evidence="1">
    <location>
        <begin position="176"/>
        <end position="195"/>
    </location>
</feature>
<dbReference type="Proteomes" id="UP000266302">
    <property type="component" value="Unassembled WGS sequence"/>
</dbReference>
<protein>
    <submittedName>
        <fullName evidence="3">DUF4124 domain-containing protein</fullName>
    </submittedName>
</protein>
<dbReference type="InterPro" id="IPR025392">
    <property type="entry name" value="DUF4124"/>
</dbReference>
<feature type="compositionally biased region" description="Low complexity" evidence="1">
    <location>
        <begin position="78"/>
        <end position="88"/>
    </location>
</feature>
<name>A0A398CAS5_9BURK</name>